<dbReference type="GeneID" id="64705201"/>
<dbReference type="RefSeq" id="XP_041296432.1">
    <property type="nucleotide sequence ID" value="XM_041442942.1"/>
</dbReference>
<reference evidence="2" key="1">
    <citation type="journal article" date="2020" name="New Phytol.">
        <title>Comparative genomics reveals dynamic genome evolution in host specialist ectomycorrhizal fungi.</title>
        <authorList>
            <person name="Lofgren L.A."/>
            <person name="Nguyen N.H."/>
            <person name="Vilgalys R."/>
            <person name="Ruytinx J."/>
            <person name="Liao H.L."/>
            <person name="Branco S."/>
            <person name="Kuo A."/>
            <person name="LaButti K."/>
            <person name="Lipzen A."/>
            <person name="Andreopoulos W."/>
            <person name="Pangilinan J."/>
            <person name="Riley R."/>
            <person name="Hundley H."/>
            <person name="Na H."/>
            <person name="Barry K."/>
            <person name="Grigoriev I.V."/>
            <person name="Stajich J.E."/>
            <person name="Kennedy P.G."/>
        </authorList>
    </citation>
    <scope>NUCLEOTIDE SEQUENCE</scope>
    <source>
        <strain evidence="2">FC423</strain>
    </source>
</reference>
<organism evidence="2 3">
    <name type="scientific">Suillus discolor</name>
    <dbReference type="NCBI Taxonomy" id="1912936"/>
    <lineage>
        <taxon>Eukaryota</taxon>
        <taxon>Fungi</taxon>
        <taxon>Dikarya</taxon>
        <taxon>Basidiomycota</taxon>
        <taxon>Agaricomycotina</taxon>
        <taxon>Agaricomycetes</taxon>
        <taxon>Agaricomycetidae</taxon>
        <taxon>Boletales</taxon>
        <taxon>Suillineae</taxon>
        <taxon>Suillaceae</taxon>
        <taxon>Suillus</taxon>
    </lineage>
</organism>
<dbReference type="Gene3D" id="3.20.20.100">
    <property type="entry name" value="NADP-dependent oxidoreductase domain"/>
    <property type="match status" value="1"/>
</dbReference>
<dbReference type="PANTHER" id="PTHR11732">
    <property type="entry name" value="ALDO/KETO REDUCTASE"/>
    <property type="match status" value="1"/>
</dbReference>
<dbReference type="GO" id="GO:0016491">
    <property type="term" value="F:oxidoreductase activity"/>
    <property type="evidence" value="ECO:0007669"/>
    <property type="project" value="InterPro"/>
</dbReference>
<evidence type="ECO:0000313" key="2">
    <source>
        <dbReference type="EMBL" id="KAG2114319.1"/>
    </source>
</evidence>
<dbReference type="AlphaFoldDB" id="A0A9P7FDM7"/>
<dbReference type="InterPro" id="IPR018170">
    <property type="entry name" value="Aldo/ket_reductase_CS"/>
</dbReference>
<proteinExistence type="predicted"/>
<evidence type="ECO:0000259" key="1">
    <source>
        <dbReference type="Pfam" id="PF00248"/>
    </source>
</evidence>
<dbReference type="InterPro" id="IPR023210">
    <property type="entry name" value="NADP_OxRdtase_dom"/>
</dbReference>
<name>A0A9P7FDM7_9AGAM</name>
<sequence>LQDLIVNILKYQPAVNQVELNFWNPQPEMLQWLKENGLVLEVYSPLGNDKQVGKSLFVKDIACKLGIIPAQVIISWSVQRGMIILPKSMTPARIAENLAVFELPQEGFGGSETAAASHPPQRVVNTSAGWKLPLDVFD</sequence>
<protein>
    <submittedName>
        <fullName evidence="2">NADP-dependent oxidoreductase domain-containing protein</fullName>
    </submittedName>
</protein>
<dbReference type="EMBL" id="JABBWM010000010">
    <property type="protein sequence ID" value="KAG2114319.1"/>
    <property type="molecule type" value="Genomic_DNA"/>
</dbReference>
<feature type="domain" description="NADP-dependent oxidoreductase" evidence="1">
    <location>
        <begin position="10"/>
        <end position="105"/>
    </location>
</feature>
<dbReference type="InterPro" id="IPR036812">
    <property type="entry name" value="NAD(P)_OxRdtase_dom_sf"/>
</dbReference>
<dbReference type="PROSITE" id="PS00063">
    <property type="entry name" value="ALDOKETO_REDUCTASE_3"/>
    <property type="match status" value="1"/>
</dbReference>
<feature type="non-terminal residue" evidence="2">
    <location>
        <position position="1"/>
    </location>
</feature>
<dbReference type="SUPFAM" id="SSF51430">
    <property type="entry name" value="NAD(P)-linked oxidoreductase"/>
    <property type="match status" value="1"/>
</dbReference>
<dbReference type="PRINTS" id="PR00069">
    <property type="entry name" value="ALDKETRDTASE"/>
</dbReference>
<dbReference type="OrthoDB" id="416253at2759"/>
<dbReference type="Proteomes" id="UP000823399">
    <property type="component" value="Unassembled WGS sequence"/>
</dbReference>
<keyword evidence="3" id="KW-1185">Reference proteome</keyword>
<comment type="caution">
    <text evidence="2">The sequence shown here is derived from an EMBL/GenBank/DDBJ whole genome shotgun (WGS) entry which is preliminary data.</text>
</comment>
<dbReference type="InterPro" id="IPR020471">
    <property type="entry name" value="AKR"/>
</dbReference>
<feature type="non-terminal residue" evidence="2">
    <location>
        <position position="138"/>
    </location>
</feature>
<evidence type="ECO:0000313" key="3">
    <source>
        <dbReference type="Proteomes" id="UP000823399"/>
    </source>
</evidence>
<dbReference type="Pfam" id="PF00248">
    <property type="entry name" value="Aldo_ket_red"/>
    <property type="match status" value="1"/>
</dbReference>
<gene>
    <name evidence="2" type="ORF">F5147DRAFT_786891</name>
</gene>
<accession>A0A9P7FDM7</accession>